<feature type="compositionally biased region" description="Basic residues" evidence="1">
    <location>
        <begin position="441"/>
        <end position="454"/>
    </location>
</feature>
<dbReference type="SMART" id="SM00368">
    <property type="entry name" value="LRR_RI"/>
    <property type="match status" value="3"/>
</dbReference>
<organism evidence="2 3">
    <name type="scientific">Rotaria magnacalcarata</name>
    <dbReference type="NCBI Taxonomy" id="392030"/>
    <lineage>
        <taxon>Eukaryota</taxon>
        <taxon>Metazoa</taxon>
        <taxon>Spiralia</taxon>
        <taxon>Gnathifera</taxon>
        <taxon>Rotifera</taxon>
        <taxon>Eurotatoria</taxon>
        <taxon>Bdelloidea</taxon>
        <taxon>Philodinida</taxon>
        <taxon>Philodinidae</taxon>
        <taxon>Rotaria</taxon>
    </lineage>
</organism>
<sequence length="715" mass="80097">MGPKKADNTSKTRRLSQNALTTTEDHENQQCIGKFSADLEFCCREPSSGYSACIPVYIRGHPPPSSQIHSVSQQSGTPSGVSVTPSVVAVGGGAAEEQMPSQVKRLSRGRIPSISQSGILAGIDNDNKSLSILGKLKLKLNKTFKYTTGQDPTKSPSSYYKTFHLIRDSEFFRPKLLVDSIGNENEPIDQINALYMRAWRIDQRFIDILKRILPLQEQLHTLKYILINRISHIYIYFFIWIVHQNSFCFVGLNEQTMFGFVEVCQLIKNLKTVSLDGNPLAANYFHTLIEKDDLKIAHLSLRFCNITDRGAERLAHSLGNMSVQNWKLLTLTLTGNQIGDDGAKSLAKALRYNRTLISLNLSSNFITDKGACVIALVLRKISLTEEEIMQRRHLLSERYDDTHFEDMRNNAPSPTLSTISTKSRSGRDNRTDSKRQSDPSKRRKSISTKPTDKRHRTESDENRPPSDSKSDQKKGKTDGITARSASVNPRRSSGEPGKAATNARKKKLVPGAGNTSKKSISMVKEEDEDAIDEGRQSILSLPGKLLPIPMQDIERENPILELNEFESHNGEIVLKGNLVLLNLNLSRNYLTLTSVNEFLISIQYQARFININDASHTTSTSSTSLDFAGLCRLELKGMNDVSTKSAIYRSLETLLTQKNPSTRLQRIKERDAKELMDQQHQTIQVSQHIIPEKARASSSTKSTSQRPTSRLKDGH</sequence>
<protein>
    <recommendedName>
        <fullName evidence="4">Leucine-rich repeat-containing protein 71</fullName>
    </recommendedName>
</protein>
<feature type="compositionally biased region" description="Polar residues" evidence="1">
    <location>
        <begin position="678"/>
        <end position="687"/>
    </location>
</feature>
<dbReference type="PANTHER" id="PTHR46984:SF1">
    <property type="entry name" value="LEUCINE-RICH REPEAT-CONTAINING PROTEIN 71"/>
    <property type="match status" value="1"/>
</dbReference>
<dbReference type="InterPro" id="IPR032675">
    <property type="entry name" value="LRR_dom_sf"/>
</dbReference>
<proteinExistence type="predicted"/>
<dbReference type="SUPFAM" id="SSF52047">
    <property type="entry name" value="RNI-like"/>
    <property type="match status" value="1"/>
</dbReference>
<dbReference type="EMBL" id="CAJNOW010013286">
    <property type="protein sequence ID" value="CAF1619382.1"/>
    <property type="molecule type" value="Genomic_DNA"/>
</dbReference>
<dbReference type="PANTHER" id="PTHR46984">
    <property type="entry name" value="LEUCINE-RICH REPEAT-CONTAINING PROTEIN 71"/>
    <property type="match status" value="1"/>
</dbReference>
<feature type="compositionally biased region" description="Basic and acidic residues" evidence="1">
    <location>
        <begin position="425"/>
        <end position="440"/>
    </location>
</feature>
<name>A0A816C9B8_9BILA</name>
<evidence type="ECO:0008006" key="4">
    <source>
        <dbReference type="Google" id="ProtNLM"/>
    </source>
</evidence>
<evidence type="ECO:0000313" key="3">
    <source>
        <dbReference type="Proteomes" id="UP000663834"/>
    </source>
</evidence>
<dbReference type="AlphaFoldDB" id="A0A816C9B8"/>
<dbReference type="InterPro" id="IPR001611">
    <property type="entry name" value="Leu-rich_rpt"/>
</dbReference>
<evidence type="ECO:0000256" key="1">
    <source>
        <dbReference type="SAM" id="MobiDB-lite"/>
    </source>
</evidence>
<dbReference type="OrthoDB" id="120976at2759"/>
<dbReference type="Gene3D" id="3.80.10.10">
    <property type="entry name" value="Ribonuclease Inhibitor"/>
    <property type="match status" value="1"/>
</dbReference>
<comment type="caution">
    <text evidence="2">The sequence shown here is derived from an EMBL/GenBank/DDBJ whole genome shotgun (WGS) entry which is preliminary data.</text>
</comment>
<feature type="compositionally biased region" description="Polar residues" evidence="1">
    <location>
        <begin position="410"/>
        <end position="423"/>
    </location>
</feature>
<feature type="region of interest" description="Disordered" evidence="1">
    <location>
        <begin position="405"/>
        <end position="523"/>
    </location>
</feature>
<dbReference type="Proteomes" id="UP000663834">
    <property type="component" value="Unassembled WGS sequence"/>
</dbReference>
<feature type="region of interest" description="Disordered" evidence="1">
    <location>
        <begin position="676"/>
        <end position="715"/>
    </location>
</feature>
<feature type="region of interest" description="Disordered" evidence="1">
    <location>
        <begin position="1"/>
        <end position="26"/>
    </location>
</feature>
<accession>A0A816C9B8</accession>
<feature type="compositionally biased region" description="Basic and acidic residues" evidence="1">
    <location>
        <begin position="1"/>
        <end position="10"/>
    </location>
</feature>
<dbReference type="InterPro" id="IPR053040">
    <property type="entry name" value="LRR-containing_protein_71"/>
</dbReference>
<feature type="compositionally biased region" description="Low complexity" evidence="1">
    <location>
        <begin position="696"/>
        <end position="708"/>
    </location>
</feature>
<gene>
    <name evidence="2" type="ORF">KQP761_LOCUS24456</name>
</gene>
<dbReference type="Pfam" id="PF13516">
    <property type="entry name" value="LRR_6"/>
    <property type="match status" value="3"/>
</dbReference>
<reference evidence="2" key="1">
    <citation type="submission" date="2021-02" db="EMBL/GenBank/DDBJ databases">
        <authorList>
            <person name="Nowell W R."/>
        </authorList>
    </citation>
    <scope>NUCLEOTIDE SEQUENCE</scope>
</reference>
<feature type="compositionally biased region" description="Basic and acidic residues" evidence="1">
    <location>
        <begin position="455"/>
        <end position="477"/>
    </location>
</feature>
<evidence type="ECO:0000313" key="2">
    <source>
        <dbReference type="EMBL" id="CAF1619382.1"/>
    </source>
</evidence>